<dbReference type="InterPro" id="IPR000515">
    <property type="entry name" value="MetI-like"/>
</dbReference>
<sequence>YGRDIWSRVLWGGRRLMSIRLVAVGFGLVLGVAYGVLTGYYGGWLDTVGMRVVDAWLAIPGLLLFLLIVTIAREWKLEGVWNDMALIFALGIASVPQIARLVRGSVLAEREKEYVEASRVIGEHSLYIATRQVLPNCLSPVIVYATIRLGVILLIIAALSFLGLGTPPPTPDWGADLSLARDHMETRPLIAVFPGLAISYTVLAFNLFGDGLRDMLDPRLADR</sequence>
<dbReference type="Gene3D" id="1.10.3720.10">
    <property type="entry name" value="MetI-like"/>
    <property type="match status" value="1"/>
</dbReference>
<dbReference type="EMBL" id="AZHX01002170">
    <property type="protein sequence ID" value="ETW96517.1"/>
    <property type="molecule type" value="Genomic_DNA"/>
</dbReference>
<gene>
    <name evidence="9" type="ORF">ETSY2_46235</name>
</gene>
<accession>W4LEU3</accession>
<feature type="transmembrane region" description="Helical" evidence="7">
    <location>
        <begin position="141"/>
        <end position="164"/>
    </location>
</feature>
<evidence type="ECO:0000313" key="10">
    <source>
        <dbReference type="Proteomes" id="UP000019140"/>
    </source>
</evidence>
<keyword evidence="10" id="KW-1185">Reference proteome</keyword>
<organism evidence="9 10">
    <name type="scientific">Candidatus Entotheonella gemina</name>
    <dbReference type="NCBI Taxonomy" id="1429439"/>
    <lineage>
        <taxon>Bacteria</taxon>
        <taxon>Pseudomonadati</taxon>
        <taxon>Nitrospinota/Tectimicrobiota group</taxon>
        <taxon>Candidatus Tectimicrobiota</taxon>
        <taxon>Candidatus Entotheonellia</taxon>
        <taxon>Candidatus Entotheonellales</taxon>
        <taxon>Candidatus Entotheonellaceae</taxon>
        <taxon>Candidatus Entotheonella</taxon>
    </lineage>
</organism>
<feature type="transmembrane region" description="Helical" evidence="7">
    <location>
        <begin position="55"/>
        <end position="72"/>
    </location>
</feature>
<comment type="caution">
    <text evidence="9">The sequence shown here is derived from an EMBL/GenBank/DDBJ whole genome shotgun (WGS) entry which is preliminary data.</text>
</comment>
<keyword evidence="6 7" id="KW-0472">Membrane</keyword>
<feature type="transmembrane region" description="Helical" evidence="7">
    <location>
        <begin position="189"/>
        <end position="208"/>
    </location>
</feature>
<keyword evidence="4 7" id="KW-0812">Transmembrane</keyword>
<keyword evidence="2 7" id="KW-0813">Transport</keyword>
<evidence type="ECO:0000313" key="9">
    <source>
        <dbReference type="EMBL" id="ETW96517.1"/>
    </source>
</evidence>
<evidence type="ECO:0000256" key="4">
    <source>
        <dbReference type="ARBA" id="ARBA00022692"/>
    </source>
</evidence>
<dbReference type="GO" id="GO:0055085">
    <property type="term" value="P:transmembrane transport"/>
    <property type="evidence" value="ECO:0007669"/>
    <property type="project" value="InterPro"/>
</dbReference>
<evidence type="ECO:0000256" key="1">
    <source>
        <dbReference type="ARBA" id="ARBA00004651"/>
    </source>
</evidence>
<dbReference type="PROSITE" id="PS50928">
    <property type="entry name" value="ABC_TM1"/>
    <property type="match status" value="1"/>
</dbReference>
<feature type="domain" description="ABC transmembrane type-1" evidence="8">
    <location>
        <begin position="13"/>
        <end position="209"/>
    </location>
</feature>
<dbReference type="SUPFAM" id="SSF161098">
    <property type="entry name" value="MetI-like"/>
    <property type="match status" value="1"/>
</dbReference>
<evidence type="ECO:0000256" key="5">
    <source>
        <dbReference type="ARBA" id="ARBA00022989"/>
    </source>
</evidence>
<dbReference type="HOGENOM" id="CLU_1237280_0_0_7"/>
<dbReference type="Proteomes" id="UP000019140">
    <property type="component" value="Unassembled WGS sequence"/>
</dbReference>
<reference evidence="9 10" key="1">
    <citation type="journal article" date="2014" name="Nature">
        <title>An environmental bacterial taxon with a large and distinct metabolic repertoire.</title>
        <authorList>
            <person name="Wilson M.C."/>
            <person name="Mori T."/>
            <person name="Ruckert C."/>
            <person name="Uria A.R."/>
            <person name="Helf M.J."/>
            <person name="Takada K."/>
            <person name="Gernert C."/>
            <person name="Steffens U.A."/>
            <person name="Heycke N."/>
            <person name="Schmitt S."/>
            <person name="Rinke C."/>
            <person name="Helfrich E.J."/>
            <person name="Brachmann A.O."/>
            <person name="Gurgui C."/>
            <person name="Wakimoto T."/>
            <person name="Kracht M."/>
            <person name="Crusemann M."/>
            <person name="Hentschel U."/>
            <person name="Abe I."/>
            <person name="Matsunaga S."/>
            <person name="Kalinowski J."/>
            <person name="Takeyama H."/>
            <person name="Piel J."/>
        </authorList>
    </citation>
    <scope>NUCLEOTIDE SEQUENCE [LARGE SCALE GENOMIC DNA]</scope>
    <source>
        <strain evidence="10">TSY2</strain>
    </source>
</reference>
<dbReference type="AlphaFoldDB" id="W4LEU3"/>
<feature type="transmembrane region" description="Helical" evidence="7">
    <location>
        <begin position="21"/>
        <end position="43"/>
    </location>
</feature>
<dbReference type="GO" id="GO:0005886">
    <property type="term" value="C:plasma membrane"/>
    <property type="evidence" value="ECO:0007669"/>
    <property type="project" value="UniProtKB-SubCell"/>
</dbReference>
<feature type="non-terminal residue" evidence="9">
    <location>
        <position position="1"/>
    </location>
</feature>
<evidence type="ECO:0000256" key="3">
    <source>
        <dbReference type="ARBA" id="ARBA00022475"/>
    </source>
</evidence>
<keyword evidence="3" id="KW-1003">Cell membrane</keyword>
<dbReference type="InterPro" id="IPR035906">
    <property type="entry name" value="MetI-like_sf"/>
</dbReference>
<evidence type="ECO:0000256" key="7">
    <source>
        <dbReference type="RuleBase" id="RU363032"/>
    </source>
</evidence>
<name>W4LEU3_9BACT</name>
<evidence type="ECO:0000259" key="8">
    <source>
        <dbReference type="PROSITE" id="PS50928"/>
    </source>
</evidence>
<proteinExistence type="inferred from homology"/>
<comment type="similarity">
    <text evidence="7">Belongs to the binding-protein-dependent transport system permease family.</text>
</comment>
<protein>
    <recommendedName>
        <fullName evidence="8">ABC transmembrane type-1 domain-containing protein</fullName>
    </recommendedName>
</protein>
<keyword evidence="5 7" id="KW-1133">Transmembrane helix</keyword>
<evidence type="ECO:0000256" key="2">
    <source>
        <dbReference type="ARBA" id="ARBA00022448"/>
    </source>
</evidence>
<dbReference type="PANTHER" id="PTHR43386:SF1">
    <property type="entry name" value="D,D-DIPEPTIDE TRANSPORT SYSTEM PERMEASE PROTEIN DDPC-RELATED"/>
    <property type="match status" value="1"/>
</dbReference>
<evidence type="ECO:0000256" key="6">
    <source>
        <dbReference type="ARBA" id="ARBA00023136"/>
    </source>
</evidence>
<dbReference type="Pfam" id="PF00528">
    <property type="entry name" value="BPD_transp_1"/>
    <property type="match status" value="1"/>
</dbReference>
<comment type="subcellular location">
    <subcellularLocation>
        <location evidence="1 7">Cell membrane</location>
        <topology evidence="1 7">Multi-pass membrane protein</topology>
    </subcellularLocation>
</comment>
<dbReference type="InterPro" id="IPR050366">
    <property type="entry name" value="BP-dependent_transpt_permease"/>
</dbReference>
<dbReference type="PANTHER" id="PTHR43386">
    <property type="entry name" value="OLIGOPEPTIDE TRANSPORT SYSTEM PERMEASE PROTEIN APPC"/>
    <property type="match status" value="1"/>
</dbReference>
<dbReference type="CDD" id="cd06261">
    <property type="entry name" value="TM_PBP2"/>
    <property type="match status" value="1"/>
</dbReference>